<reference evidence="2 3" key="1">
    <citation type="submission" date="2019-11" db="EMBL/GenBank/DDBJ databases">
        <title>Comparative genomics of hydrocarbon-degrading Desulfosarcina strains.</title>
        <authorList>
            <person name="Watanabe M."/>
            <person name="Kojima H."/>
            <person name="Fukui M."/>
        </authorList>
    </citation>
    <scope>NUCLEOTIDE SEQUENCE [LARGE SCALE GENOMIC DNA]</scope>
    <source>
        <strain evidence="2 3">PL12</strain>
    </source>
</reference>
<protein>
    <submittedName>
        <fullName evidence="2">Membrane protein</fullName>
    </submittedName>
</protein>
<keyword evidence="1" id="KW-0812">Transmembrane</keyword>
<dbReference type="GO" id="GO:0005886">
    <property type="term" value="C:plasma membrane"/>
    <property type="evidence" value="ECO:0007669"/>
    <property type="project" value="TreeGrafter"/>
</dbReference>
<accession>A0A5K7YML2</accession>
<gene>
    <name evidence="2" type="ORF">DSCA_49220</name>
</gene>
<evidence type="ECO:0000313" key="2">
    <source>
        <dbReference type="EMBL" id="BBO70992.1"/>
    </source>
</evidence>
<keyword evidence="1" id="KW-1133">Transmembrane helix</keyword>
<dbReference type="EMBL" id="AP021874">
    <property type="protein sequence ID" value="BBO70992.1"/>
    <property type="molecule type" value="Genomic_DNA"/>
</dbReference>
<dbReference type="RefSeq" id="WP_155318890.1">
    <property type="nucleotide sequence ID" value="NZ_AP021874.1"/>
</dbReference>
<keyword evidence="3" id="KW-1185">Reference proteome</keyword>
<dbReference type="OrthoDB" id="9097160at2"/>
<feature type="transmembrane region" description="Helical" evidence="1">
    <location>
        <begin position="37"/>
        <end position="59"/>
    </location>
</feature>
<organism evidence="2 3">
    <name type="scientific">Desulfosarcina alkanivorans</name>
    <dbReference type="NCBI Taxonomy" id="571177"/>
    <lineage>
        <taxon>Bacteria</taxon>
        <taxon>Pseudomonadati</taxon>
        <taxon>Thermodesulfobacteriota</taxon>
        <taxon>Desulfobacteria</taxon>
        <taxon>Desulfobacterales</taxon>
        <taxon>Desulfosarcinaceae</taxon>
        <taxon>Desulfosarcina</taxon>
    </lineage>
</organism>
<dbReference type="PANTHER" id="PTHR34821">
    <property type="entry name" value="INNER MEMBRANE PROTEIN YDCZ"/>
    <property type="match status" value="1"/>
</dbReference>
<dbReference type="InterPro" id="IPR006750">
    <property type="entry name" value="YdcZ"/>
</dbReference>
<keyword evidence="1" id="KW-0472">Membrane</keyword>
<dbReference type="Pfam" id="PF04657">
    <property type="entry name" value="DMT_YdcZ"/>
    <property type="match status" value="1"/>
</dbReference>
<feature type="transmembrane region" description="Helical" evidence="1">
    <location>
        <begin position="71"/>
        <end position="90"/>
    </location>
</feature>
<sequence length="149" mass="15860">MKNCIFLFLALCVGGLLPVQGSINAHLGKSLNHPLQATFVSFFGAIVVLFLLLLALNPSLPSVSQLKSTPAFYYTGGIYGVVFVTTILMLAPRIGIANTLVATIIGQLIVSVILDHFGAFGLVRHPVNGFRLMGCAGLVISLYLIQKST</sequence>
<dbReference type="PANTHER" id="PTHR34821:SF2">
    <property type="entry name" value="INNER MEMBRANE PROTEIN YDCZ"/>
    <property type="match status" value="1"/>
</dbReference>
<evidence type="ECO:0000313" key="3">
    <source>
        <dbReference type="Proteomes" id="UP000427906"/>
    </source>
</evidence>
<dbReference type="AlphaFoldDB" id="A0A5K7YML2"/>
<dbReference type="KEGG" id="dalk:DSCA_49220"/>
<proteinExistence type="predicted"/>
<name>A0A5K7YML2_9BACT</name>
<evidence type="ECO:0000256" key="1">
    <source>
        <dbReference type="SAM" id="Phobius"/>
    </source>
</evidence>
<dbReference type="Proteomes" id="UP000427906">
    <property type="component" value="Chromosome"/>
</dbReference>
<feature type="transmembrane region" description="Helical" evidence="1">
    <location>
        <begin position="96"/>
        <end position="117"/>
    </location>
</feature>